<name>A0A6J6Z2T0_9ZZZZ</name>
<dbReference type="PANTHER" id="PTHR18919:SF139">
    <property type="entry name" value="THIOLASE-LIKE PROTEIN TYPE 1 ADDITIONAL C-TERMINAL DOMAIN-CONTAINING PROTEIN"/>
    <property type="match status" value="1"/>
</dbReference>
<evidence type="ECO:0000259" key="4">
    <source>
        <dbReference type="Pfam" id="PF18313"/>
    </source>
</evidence>
<dbReference type="Gene3D" id="2.40.50.840">
    <property type="match status" value="1"/>
</dbReference>
<dbReference type="EMBL" id="CAFAAI010000319">
    <property type="protein sequence ID" value="CAB4811777.1"/>
    <property type="molecule type" value="Genomic_DNA"/>
</dbReference>
<dbReference type="CDD" id="cd00829">
    <property type="entry name" value="SCP-x_thiolase"/>
    <property type="match status" value="1"/>
</dbReference>
<sequence>MPLDPRTPVLIGGGQYAHHAAQLADAMHPVELMAAAVERATADAGLASTPNPDSIRVISLLTWRYGDPAYVLAQQLGLTPRETVLTTNGGNSPQTLVNSTATQIQNGELDIAILTGAEASRSRMRARRDGIDFDWPKAPDTQVPTVMGKDLDMSHPTERAHGIFMPVQVYPMFETAIRAAAGRTVEEQELITSELWARFSEVAATNPNAWSHQARTAEEIRTPSASNRMIGFPYTKYMNSNNDVDMGAALIMCSAEKAQALGVPRDRWVFIHAGADCHEHSFMSNRYSFSKTPAIELGGRLALELAGMTIDDIDIVDLYSCFPSAVQLGAQSLGLSLDRQLTRTGGLPFAGGPWNNYVMHAIATTMNDLRNGAGTNGLVWGNGGYATKHSFGVYSTQPSANPFRHADPQAEIDALPRRELADGADAAGKVTIEAYTVMHNRDGVPETANVSCLLADGRRAWATSSDADLAAAMCVGEWVNRSVTRDADGKINAD</sequence>
<protein>
    <submittedName>
        <fullName evidence="5">Unannotated protein</fullName>
    </submittedName>
</protein>
<dbReference type="PANTHER" id="PTHR18919">
    <property type="entry name" value="ACETYL-COA C-ACYLTRANSFERASE"/>
    <property type="match status" value="1"/>
</dbReference>
<proteinExistence type="inferred from homology"/>
<dbReference type="Gene3D" id="3.40.47.10">
    <property type="match status" value="1"/>
</dbReference>
<dbReference type="Pfam" id="PF18313">
    <property type="entry name" value="TLP1_add_C"/>
    <property type="match status" value="1"/>
</dbReference>
<dbReference type="AlphaFoldDB" id="A0A6J6Z2T0"/>
<evidence type="ECO:0000256" key="1">
    <source>
        <dbReference type="ARBA" id="ARBA00010982"/>
    </source>
</evidence>
<comment type="similarity">
    <text evidence="1">Belongs to the thiolase-like superfamily. Thiolase family.</text>
</comment>
<accession>A0A6J6Z2T0</accession>
<dbReference type="InterPro" id="IPR016039">
    <property type="entry name" value="Thiolase-like"/>
</dbReference>
<keyword evidence="3" id="KW-0012">Acyltransferase</keyword>
<feature type="domain" description="Thiolase-like protein type 1 additional C-terminal" evidence="4">
    <location>
        <begin position="409"/>
        <end position="489"/>
    </location>
</feature>
<evidence type="ECO:0000256" key="2">
    <source>
        <dbReference type="ARBA" id="ARBA00022679"/>
    </source>
</evidence>
<gene>
    <name evidence="5" type="ORF">UFOPK2992_01629</name>
</gene>
<dbReference type="SUPFAM" id="SSF53901">
    <property type="entry name" value="Thiolase-like"/>
    <property type="match status" value="2"/>
</dbReference>
<evidence type="ECO:0000256" key="3">
    <source>
        <dbReference type="ARBA" id="ARBA00023315"/>
    </source>
</evidence>
<dbReference type="InterPro" id="IPR040771">
    <property type="entry name" value="TLP1_add_C"/>
</dbReference>
<organism evidence="5">
    <name type="scientific">freshwater metagenome</name>
    <dbReference type="NCBI Taxonomy" id="449393"/>
    <lineage>
        <taxon>unclassified sequences</taxon>
        <taxon>metagenomes</taxon>
        <taxon>ecological metagenomes</taxon>
    </lineage>
</organism>
<dbReference type="GO" id="GO:0016746">
    <property type="term" value="F:acyltransferase activity"/>
    <property type="evidence" value="ECO:0007669"/>
    <property type="project" value="UniProtKB-KW"/>
</dbReference>
<keyword evidence="2" id="KW-0808">Transferase</keyword>
<reference evidence="5" key="1">
    <citation type="submission" date="2020-05" db="EMBL/GenBank/DDBJ databases">
        <authorList>
            <person name="Chiriac C."/>
            <person name="Salcher M."/>
            <person name="Ghai R."/>
            <person name="Kavagutti S V."/>
        </authorList>
    </citation>
    <scope>NUCLEOTIDE SEQUENCE</scope>
</reference>
<evidence type="ECO:0000313" key="5">
    <source>
        <dbReference type="EMBL" id="CAB4811777.1"/>
    </source>
</evidence>